<gene>
    <name evidence="1" type="ORF">WISP_57908</name>
</gene>
<sequence length="82" mass="9283">MFPNPTSRLCPNTPDTLEGLDAIQRDLDRLGEWEHHEFNKAKCKALHLGQGNGEELIESSPDEDLWYPVLPQTRKTGTVLLV</sequence>
<evidence type="ECO:0000313" key="1">
    <source>
        <dbReference type="EMBL" id="KAJ7418710.1"/>
    </source>
</evidence>
<evidence type="ECO:0000313" key="2">
    <source>
        <dbReference type="Proteomes" id="UP001145742"/>
    </source>
</evidence>
<proteinExistence type="predicted"/>
<protein>
    <submittedName>
        <fullName evidence="1">Rna-directed dna polymerase from mobile element jockey-like</fullName>
    </submittedName>
</protein>
<dbReference type="EMBL" id="WHWB01033599">
    <property type="protein sequence ID" value="KAJ7418710.1"/>
    <property type="molecule type" value="Genomic_DNA"/>
</dbReference>
<accession>A0ABQ9DBH3</accession>
<keyword evidence="2" id="KW-1185">Reference proteome</keyword>
<comment type="caution">
    <text evidence="1">The sequence shown here is derived from an EMBL/GenBank/DDBJ whole genome shotgun (WGS) entry which is preliminary data.</text>
</comment>
<dbReference type="Proteomes" id="UP001145742">
    <property type="component" value="Unassembled WGS sequence"/>
</dbReference>
<organism evidence="1 2">
    <name type="scientific">Willisornis vidua</name>
    <name type="common">Xingu scale-backed antbird</name>
    <dbReference type="NCBI Taxonomy" id="1566151"/>
    <lineage>
        <taxon>Eukaryota</taxon>
        <taxon>Metazoa</taxon>
        <taxon>Chordata</taxon>
        <taxon>Craniata</taxon>
        <taxon>Vertebrata</taxon>
        <taxon>Euteleostomi</taxon>
        <taxon>Archelosauria</taxon>
        <taxon>Archosauria</taxon>
        <taxon>Dinosauria</taxon>
        <taxon>Saurischia</taxon>
        <taxon>Theropoda</taxon>
        <taxon>Coelurosauria</taxon>
        <taxon>Aves</taxon>
        <taxon>Neognathae</taxon>
        <taxon>Neoaves</taxon>
        <taxon>Telluraves</taxon>
        <taxon>Australaves</taxon>
        <taxon>Passeriformes</taxon>
        <taxon>Thamnophilidae</taxon>
        <taxon>Willisornis</taxon>
    </lineage>
</organism>
<reference evidence="1" key="1">
    <citation type="submission" date="2019-10" db="EMBL/GenBank/DDBJ databases">
        <authorList>
            <person name="Soares A.E.R."/>
            <person name="Aleixo A."/>
            <person name="Schneider P."/>
            <person name="Miyaki C.Y."/>
            <person name="Schneider M.P."/>
            <person name="Mello C."/>
            <person name="Vasconcelos A.T.R."/>
        </authorList>
    </citation>
    <scope>NUCLEOTIDE SEQUENCE</scope>
    <source>
        <tissue evidence="1">Muscle</tissue>
    </source>
</reference>
<name>A0ABQ9DBH3_9PASS</name>